<organism evidence="2 3">
    <name type="scientific">Desulfonema magnum</name>
    <dbReference type="NCBI Taxonomy" id="45655"/>
    <lineage>
        <taxon>Bacteria</taxon>
        <taxon>Pseudomonadati</taxon>
        <taxon>Thermodesulfobacteriota</taxon>
        <taxon>Desulfobacteria</taxon>
        <taxon>Desulfobacterales</taxon>
        <taxon>Desulfococcaceae</taxon>
        <taxon>Desulfonema</taxon>
    </lineage>
</organism>
<dbReference type="EMBL" id="CP061800">
    <property type="protein sequence ID" value="QTA91581.1"/>
    <property type="molecule type" value="Genomic_DNA"/>
</dbReference>
<accession>A0A975BTU2</accession>
<evidence type="ECO:0000313" key="2">
    <source>
        <dbReference type="EMBL" id="QTA91581.1"/>
    </source>
</evidence>
<keyword evidence="1" id="KW-1133">Transmembrane helix</keyword>
<protein>
    <submittedName>
        <fullName evidence="2">Uncharacterized protein</fullName>
    </submittedName>
</protein>
<reference evidence="2" key="1">
    <citation type="journal article" date="2021" name="Microb. Physiol.">
        <title>Proteogenomic Insights into the Physiology of Marine, Sulfate-Reducing, Filamentous Desulfonema limicola and Desulfonema magnum.</title>
        <authorList>
            <person name="Schnaars V."/>
            <person name="Wohlbrand L."/>
            <person name="Scheve S."/>
            <person name="Hinrichs C."/>
            <person name="Reinhardt R."/>
            <person name="Rabus R."/>
        </authorList>
    </citation>
    <scope>NUCLEOTIDE SEQUENCE</scope>
    <source>
        <strain evidence="2">4be13</strain>
    </source>
</reference>
<keyword evidence="1" id="KW-0472">Membrane</keyword>
<dbReference type="Proteomes" id="UP000663722">
    <property type="component" value="Chromosome"/>
</dbReference>
<sequence>MFSKVQGKGQAHFPFLIPFPCIFCQAVAARGAVIQACLSTKSFKISRKLIVWYLFVQD</sequence>
<keyword evidence="3" id="KW-1185">Reference proteome</keyword>
<evidence type="ECO:0000256" key="1">
    <source>
        <dbReference type="SAM" id="Phobius"/>
    </source>
</evidence>
<dbReference type="AlphaFoldDB" id="A0A975BTU2"/>
<gene>
    <name evidence="2" type="ORF">dnm_076510</name>
</gene>
<name>A0A975BTU2_9BACT</name>
<proteinExistence type="predicted"/>
<feature type="transmembrane region" description="Helical" evidence="1">
    <location>
        <begin position="15"/>
        <end position="38"/>
    </location>
</feature>
<keyword evidence="1" id="KW-0812">Transmembrane</keyword>
<dbReference type="KEGG" id="dmm:dnm_076510"/>
<evidence type="ECO:0000313" key="3">
    <source>
        <dbReference type="Proteomes" id="UP000663722"/>
    </source>
</evidence>